<name>A0A9X4NMG6_9BURK</name>
<comment type="caution">
    <text evidence="1">The sequence shown here is derived from an EMBL/GenBank/DDBJ whole genome shotgun (WGS) entry which is preliminary data.</text>
</comment>
<dbReference type="RefSeq" id="WP_068168705.1">
    <property type="nucleotide sequence ID" value="NZ_AOGK01000001.1"/>
</dbReference>
<dbReference type="Proteomes" id="UP001152876">
    <property type="component" value="Unassembled WGS sequence"/>
</dbReference>
<keyword evidence="2" id="KW-1185">Reference proteome</keyword>
<dbReference type="EMBL" id="AOGK01000001">
    <property type="protein sequence ID" value="MDG5973915.1"/>
    <property type="molecule type" value="Genomic_DNA"/>
</dbReference>
<proteinExistence type="predicted"/>
<dbReference type="OrthoDB" id="8896819at2"/>
<evidence type="ECO:0000313" key="2">
    <source>
        <dbReference type="Proteomes" id="UP001152876"/>
    </source>
</evidence>
<organism evidence="1 2">
    <name type="scientific">Hydrogenophaga taeniospiralis CCUG 15921</name>
    <dbReference type="NCBI Taxonomy" id="1281780"/>
    <lineage>
        <taxon>Bacteria</taxon>
        <taxon>Pseudomonadati</taxon>
        <taxon>Pseudomonadota</taxon>
        <taxon>Betaproteobacteria</taxon>
        <taxon>Burkholderiales</taxon>
        <taxon>Comamonadaceae</taxon>
        <taxon>Hydrogenophaga</taxon>
    </lineage>
</organism>
<evidence type="ECO:0000313" key="1">
    <source>
        <dbReference type="EMBL" id="MDG5973915.1"/>
    </source>
</evidence>
<dbReference type="Gene3D" id="3.40.50.2300">
    <property type="match status" value="1"/>
</dbReference>
<dbReference type="AlphaFoldDB" id="A0A9X4NMG6"/>
<sequence length="273" mass="30408">MDANMDKQRIFVSVVGFSDVERHALNTVFRLSEERDLSYAPWVPLIAPGAEASPEANRIADVALVDGESAEAVLSHAKELPPGQRLIWVGPGGPAHAWRVLQRPIQWASVLNDLDAVFAARQADSGYLDLDISAPVPLDVDLDEPSPPAKRALLVGTDLQERTYLRSRLALARVTEADEVSSTETAVALLRRNRYSCGVFNLDEHQLDVWALARLFAQKNPQALLMGISEHAGPRATWWSRRRVMRDTRRAGIKALLARPLQPRELSQWMELL</sequence>
<protein>
    <submittedName>
        <fullName evidence="1">Response regulator receiver domain-containing protein</fullName>
    </submittedName>
</protein>
<gene>
    <name evidence="1" type="ORF">H010_01540</name>
</gene>
<accession>A0A9X4NMG6</accession>
<reference evidence="1" key="1">
    <citation type="submission" date="2013-01" db="EMBL/GenBank/DDBJ databases">
        <title>Genome draft of Hydrogenophaga taeniospiralis 2K1.</title>
        <authorList>
            <person name="Gomila M."/>
            <person name="Lalucat J."/>
        </authorList>
    </citation>
    <scope>NUCLEOTIDE SEQUENCE</scope>
    <source>
        <strain evidence="1">CCUG 15921</strain>
    </source>
</reference>